<evidence type="ECO:0000313" key="2">
    <source>
        <dbReference type="EMBL" id="KUM49521.1"/>
    </source>
</evidence>
<keyword evidence="1" id="KW-0732">Signal</keyword>
<keyword evidence="2" id="KW-0496">Mitochondrion</keyword>
<geneLocation type="mitochondrion" evidence="2"/>
<gene>
    <name evidence="2" type="ORF">ABT39_MTgene2746</name>
</gene>
<protein>
    <submittedName>
        <fullName evidence="2">Uncharacterized protein</fullName>
    </submittedName>
</protein>
<sequence length="70" mass="7634">MGAWLFFLSCLLLPACPGESRSKRGQAVLSTNGDTVTSVLLALALLLPHVYLLVYRASLPDELYLTGPYH</sequence>
<dbReference type="EMBL" id="LKAM01000002">
    <property type="protein sequence ID" value="KUM49521.1"/>
    <property type="molecule type" value="Genomic_DNA"/>
</dbReference>
<feature type="chain" id="PRO_5007172444" evidence="1">
    <location>
        <begin position="23"/>
        <end position="70"/>
    </location>
</feature>
<name>A0A124GNQ1_PICGL</name>
<dbReference type="AlphaFoldDB" id="A0A124GNQ1"/>
<feature type="signal peptide" evidence="1">
    <location>
        <begin position="1"/>
        <end position="22"/>
    </location>
</feature>
<evidence type="ECO:0000256" key="1">
    <source>
        <dbReference type="SAM" id="SignalP"/>
    </source>
</evidence>
<comment type="caution">
    <text evidence="2">The sequence shown here is derived from an EMBL/GenBank/DDBJ whole genome shotgun (WGS) entry which is preliminary data.</text>
</comment>
<reference evidence="2" key="1">
    <citation type="journal article" date="2015" name="Genome Biol. Evol.">
        <title>Organellar Genomes of White Spruce (Picea glauca): Assembly and Annotation.</title>
        <authorList>
            <person name="Jackman S.D."/>
            <person name="Warren R.L."/>
            <person name="Gibb E.A."/>
            <person name="Vandervalk B.P."/>
            <person name="Mohamadi H."/>
            <person name="Chu J."/>
            <person name="Raymond A."/>
            <person name="Pleasance S."/>
            <person name="Coope R."/>
            <person name="Wildung M.R."/>
            <person name="Ritland C.E."/>
            <person name="Bousquet J."/>
            <person name="Jones S.J."/>
            <person name="Bohlmann J."/>
            <person name="Birol I."/>
        </authorList>
    </citation>
    <scope>NUCLEOTIDE SEQUENCE [LARGE SCALE GENOMIC DNA]</scope>
    <source>
        <tissue evidence="2">Flushing bud</tissue>
    </source>
</reference>
<accession>A0A124GNQ1</accession>
<organism evidence="2">
    <name type="scientific">Picea glauca</name>
    <name type="common">White spruce</name>
    <name type="synonym">Pinus glauca</name>
    <dbReference type="NCBI Taxonomy" id="3330"/>
    <lineage>
        <taxon>Eukaryota</taxon>
        <taxon>Viridiplantae</taxon>
        <taxon>Streptophyta</taxon>
        <taxon>Embryophyta</taxon>
        <taxon>Tracheophyta</taxon>
        <taxon>Spermatophyta</taxon>
        <taxon>Pinopsida</taxon>
        <taxon>Pinidae</taxon>
        <taxon>Conifers I</taxon>
        <taxon>Pinales</taxon>
        <taxon>Pinaceae</taxon>
        <taxon>Picea</taxon>
    </lineage>
</organism>
<proteinExistence type="predicted"/>